<accession>A0ABV0T6S7</accession>
<name>A0ABV0T6S7_9TELE</name>
<proteinExistence type="predicted"/>
<organism evidence="1 2">
    <name type="scientific">Ilyodon furcidens</name>
    <name type="common">goldbreast splitfin</name>
    <dbReference type="NCBI Taxonomy" id="33524"/>
    <lineage>
        <taxon>Eukaryota</taxon>
        <taxon>Metazoa</taxon>
        <taxon>Chordata</taxon>
        <taxon>Craniata</taxon>
        <taxon>Vertebrata</taxon>
        <taxon>Euteleostomi</taxon>
        <taxon>Actinopterygii</taxon>
        <taxon>Neopterygii</taxon>
        <taxon>Teleostei</taxon>
        <taxon>Neoteleostei</taxon>
        <taxon>Acanthomorphata</taxon>
        <taxon>Ovalentaria</taxon>
        <taxon>Atherinomorphae</taxon>
        <taxon>Cyprinodontiformes</taxon>
        <taxon>Goodeidae</taxon>
        <taxon>Ilyodon</taxon>
    </lineage>
</organism>
<dbReference type="Proteomes" id="UP001482620">
    <property type="component" value="Unassembled WGS sequence"/>
</dbReference>
<keyword evidence="2" id="KW-1185">Reference proteome</keyword>
<evidence type="ECO:0000313" key="2">
    <source>
        <dbReference type="Proteomes" id="UP001482620"/>
    </source>
</evidence>
<reference evidence="1 2" key="1">
    <citation type="submission" date="2021-06" db="EMBL/GenBank/DDBJ databases">
        <authorList>
            <person name="Palmer J.M."/>
        </authorList>
    </citation>
    <scope>NUCLEOTIDE SEQUENCE [LARGE SCALE GENOMIC DNA]</scope>
    <source>
        <strain evidence="2">if_2019</strain>
        <tissue evidence="1">Muscle</tissue>
    </source>
</reference>
<comment type="caution">
    <text evidence="1">The sequence shown here is derived from an EMBL/GenBank/DDBJ whole genome shotgun (WGS) entry which is preliminary data.</text>
</comment>
<dbReference type="EMBL" id="JAHRIQ010023909">
    <property type="protein sequence ID" value="MEQ2228573.1"/>
    <property type="molecule type" value="Genomic_DNA"/>
</dbReference>
<protein>
    <submittedName>
        <fullName evidence="1">Uncharacterized protein</fullName>
    </submittedName>
</protein>
<evidence type="ECO:0000313" key="1">
    <source>
        <dbReference type="EMBL" id="MEQ2228573.1"/>
    </source>
</evidence>
<gene>
    <name evidence="1" type="ORF">ILYODFUR_010246</name>
</gene>
<sequence>MPGVLVHCFWCISRALSQRHQWAWHTYYSIFSGAMCKWKTFKRDTASGFCTNSTKGSDSTMVRAIVKNPVAPSQPLQASVRVLNIQTSKACLDGLPEETRFSLKSKWQQHLLHLNESEDV</sequence>